<proteinExistence type="predicted"/>
<sequence length="246" mass="27667">MVDCEEISRLYVSVLQEHIADNRVNTADIRIGIQNMKEVYKPDPTYLSSTVVDVANYNDVAHRCAYLHKYAPLHTALVAEMLGRAILQDPQLYKELIHNNNSGSFNLCCLGGGPGTDVIGVLSVLNTCFGLFQISATIIDCMVNWNETFASMVSELRYGNYGSLGDSVSEQYFQWNYLEHNLLGKMTDQVNRAISRAHLITMVKFVSASACKDTPMMIKVTFVMDTNLFNYSFYSLTNSCLIHFTH</sequence>
<gene>
    <name evidence="1" type="primary">AVEN_265687_1</name>
    <name evidence="1" type="ORF">CDAR_300951</name>
</gene>
<keyword evidence="2" id="KW-1185">Reference proteome</keyword>
<comment type="caution">
    <text evidence="1">The sequence shown here is derived from an EMBL/GenBank/DDBJ whole genome shotgun (WGS) entry which is preliminary data.</text>
</comment>
<reference evidence="1 2" key="1">
    <citation type="submission" date="2021-06" db="EMBL/GenBank/DDBJ databases">
        <title>Caerostris darwini draft genome.</title>
        <authorList>
            <person name="Kono N."/>
            <person name="Arakawa K."/>
        </authorList>
    </citation>
    <scope>NUCLEOTIDE SEQUENCE [LARGE SCALE GENOMIC DNA]</scope>
</reference>
<protein>
    <submittedName>
        <fullName evidence="1">Uncharacterized protein</fullName>
    </submittedName>
</protein>
<organism evidence="1 2">
    <name type="scientific">Caerostris darwini</name>
    <dbReference type="NCBI Taxonomy" id="1538125"/>
    <lineage>
        <taxon>Eukaryota</taxon>
        <taxon>Metazoa</taxon>
        <taxon>Ecdysozoa</taxon>
        <taxon>Arthropoda</taxon>
        <taxon>Chelicerata</taxon>
        <taxon>Arachnida</taxon>
        <taxon>Araneae</taxon>
        <taxon>Araneomorphae</taxon>
        <taxon>Entelegynae</taxon>
        <taxon>Araneoidea</taxon>
        <taxon>Araneidae</taxon>
        <taxon>Caerostris</taxon>
    </lineage>
</organism>
<evidence type="ECO:0000313" key="2">
    <source>
        <dbReference type="Proteomes" id="UP001054837"/>
    </source>
</evidence>
<name>A0AAV4WA32_9ARAC</name>
<dbReference type="AlphaFoldDB" id="A0AAV4WA32"/>
<dbReference type="Proteomes" id="UP001054837">
    <property type="component" value="Unassembled WGS sequence"/>
</dbReference>
<dbReference type="EMBL" id="BPLQ01014447">
    <property type="protein sequence ID" value="GIY79780.1"/>
    <property type="molecule type" value="Genomic_DNA"/>
</dbReference>
<evidence type="ECO:0000313" key="1">
    <source>
        <dbReference type="EMBL" id="GIY79780.1"/>
    </source>
</evidence>
<accession>A0AAV4WA32</accession>